<protein>
    <submittedName>
        <fullName evidence="2">Uncharacterized protein</fullName>
    </submittedName>
</protein>
<dbReference type="OrthoDB" id="3684005at2759"/>
<gene>
    <name evidence="2" type="ORF">N0V83_005725</name>
</gene>
<name>A0A9W8Y9E9_9PLEO</name>
<keyword evidence="3" id="KW-1185">Reference proteome</keyword>
<organism evidence="2 3">
    <name type="scientific">Neocucurbitaria cava</name>
    <dbReference type="NCBI Taxonomy" id="798079"/>
    <lineage>
        <taxon>Eukaryota</taxon>
        <taxon>Fungi</taxon>
        <taxon>Dikarya</taxon>
        <taxon>Ascomycota</taxon>
        <taxon>Pezizomycotina</taxon>
        <taxon>Dothideomycetes</taxon>
        <taxon>Pleosporomycetidae</taxon>
        <taxon>Pleosporales</taxon>
        <taxon>Pleosporineae</taxon>
        <taxon>Cucurbitariaceae</taxon>
        <taxon>Neocucurbitaria</taxon>
    </lineage>
</organism>
<feature type="compositionally biased region" description="Pro residues" evidence="1">
    <location>
        <begin position="7"/>
        <end position="19"/>
    </location>
</feature>
<feature type="compositionally biased region" description="Polar residues" evidence="1">
    <location>
        <begin position="62"/>
        <end position="71"/>
    </location>
</feature>
<evidence type="ECO:0000313" key="2">
    <source>
        <dbReference type="EMBL" id="KAJ4369961.1"/>
    </source>
</evidence>
<accession>A0A9W8Y9E9</accession>
<evidence type="ECO:0000313" key="3">
    <source>
        <dbReference type="Proteomes" id="UP001140560"/>
    </source>
</evidence>
<dbReference type="EMBL" id="JAPEUY010000009">
    <property type="protein sequence ID" value="KAJ4369961.1"/>
    <property type="molecule type" value="Genomic_DNA"/>
</dbReference>
<proteinExistence type="predicted"/>
<reference evidence="2" key="1">
    <citation type="submission" date="2022-10" db="EMBL/GenBank/DDBJ databases">
        <title>Tapping the CABI collections for fungal endophytes: first genome assemblies for Collariella, Neodidymelliopsis, Ascochyta clinopodiicola, Didymella pomorum, Didymosphaeria variabile, Neocosmospora piperis and Neocucurbitaria cava.</title>
        <authorList>
            <person name="Hill R."/>
        </authorList>
    </citation>
    <scope>NUCLEOTIDE SEQUENCE</scope>
    <source>
        <strain evidence="2">IMI 356814</strain>
    </source>
</reference>
<feature type="compositionally biased region" description="Low complexity" evidence="1">
    <location>
        <begin position="21"/>
        <end position="32"/>
    </location>
</feature>
<evidence type="ECO:0000256" key="1">
    <source>
        <dbReference type="SAM" id="MobiDB-lite"/>
    </source>
</evidence>
<feature type="region of interest" description="Disordered" evidence="1">
    <location>
        <begin position="1"/>
        <end position="71"/>
    </location>
</feature>
<dbReference type="Proteomes" id="UP001140560">
    <property type="component" value="Unassembled WGS sequence"/>
</dbReference>
<comment type="caution">
    <text evidence="2">The sequence shown here is derived from an EMBL/GenBank/DDBJ whole genome shotgun (WGS) entry which is preliminary data.</text>
</comment>
<dbReference type="AlphaFoldDB" id="A0A9W8Y9E9"/>
<sequence>MASTPSASPPEDVPTPPINQDPTPDFSSSSPDAETPPATGNPPVLFNVPQPSLHIARPDPATRQNGSTNWSHGVLSGGRLIDILECLTMTLSTKDWSIALWLQEHYIAPFGRVDRLDGLVVTHPDDVPMIKLAFARFVELEGPRSIVQKLWVPGLEPAYLVTVANEDAVKIPTLPERYVHAVWRGSNMYYRNGREVAKKGVDMGYWKDEAGWDRMIWRVPDQNGKIVARDEPSTR</sequence>